<protein>
    <submittedName>
        <fullName evidence="1">Uncharacterized protein</fullName>
    </submittedName>
</protein>
<sequence length="96" mass="11277">MDFGGNWALMMHAFDTWLNGIYTCENLKALEKTHRDRFIKIHNETRESGSKAKVSPLSTAIRHKNKEWQGERWSPLRLAELKCDKNSRRSLEEAPY</sequence>
<organism evidence="1">
    <name type="scientific">Rosellinia necatrix</name>
    <name type="common">White root-rot fungus</name>
    <dbReference type="NCBI Taxonomy" id="77044"/>
    <lineage>
        <taxon>Eukaryota</taxon>
        <taxon>Fungi</taxon>
        <taxon>Dikarya</taxon>
        <taxon>Ascomycota</taxon>
        <taxon>Pezizomycotina</taxon>
        <taxon>Sordariomycetes</taxon>
        <taxon>Xylariomycetidae</taxon>
        <taxon>Xylariales</taxon>
        <taxon>Xylariaceae</taxon>
        <taxon>Rosellinia</taxon>
    </lineage>
</organism>
<name>A0A1W2TIH2_ROSNE</name>
<dbReference type="AlphaFoldDB" id="A0A1W2TIH2"/>
<evidence type="ECO:0000313" key="1">
    <source>
        <dbReference type="EMBL" id="GAP87974.2"/>
    </source>
</evidence>
<dbReference type="EMBL" id="DF977477">
    <property type="protein sequence ID" value="GAP87974.2"/>
    <property type="molecule type" value="Genomic_DNA"/>
</dbReference>
<proteinExistence type="predicted"/>
<reference evidence="1" key="1">
    <citation type="submission" date="2016-03" db="EMBL/GenBank/DDBJ databases">
        <title>Draft genome sequence of Rosellinia necatrix.</title>
        <authorList>
            <person name="Kanematsu S."/>
        </authorList>
    </citation>
    <scope>NUCLEOTIDE SEQUENCE [LARGE SCALE GENOMIC DNA]</scope>
    <source>
        <strain evidence="1">W97</strain>
    </source>
</reference>
<keyword evidence="2" id="KW-1185">Reference proteome</keyword>
<evidence type="ECO:0000313" key="2">
    <source>
        <dbReference type="Proteomes" id="UP000054516"/>
    </source>
</evidence>
<gene>
    <name evidence="1" type="ORF">SAMD00023353_3200120</name>
</gene>
<dbReference type="Proteomes" id="UP000054516">
    <property type="component" value="Unassembled WGS sequence"/>
</dbReference>
<accession>A0A1W2TIH2</accession>